<dbReference type="Pfam" id="PF02589">
    <property type="entry name" value="LUD_dom"/>
    <property type="match status" value="1"/>
</dbReference>
<evidence type="ECO:0000313" key="3">
    <source>
        <dbReference type="Proteomes" id="UP000286598"/>
    </source>
</evidence>
<dbReference type="InterPro" id="IPR024185">
    <property type="entry name" value="FTHF_cligase-like_sf"/>
</dbReference>
<protein>
    <recommendedName>
        <fullName evidence="1">LUD domain-containing protein</fullName>
    </recommendedName>
</protein>
<dbReference type="PANTHER" id="PTHR43682">
    <property type="entry name" value="LACTATE UTILIZATION PROTEIN C"/>
    <property type="match status" value="1"/>
</dbReference>
<dbReference type="SUPFAM" id="SSF100950">
    <property type="entry name" value="NagB/RpiA/CoA transferase-like"/>
    <property type="match status" value="1"/>
</dbReference>
<dbReference type="InterPro" id="IPR003741">
    <property type="entry name" value="LUD_dom"/>
</dbReference>
<dbReference type="Gene3D" id="3.40.50.10420">
    <property type="entry name" value="NagB/RpiA/CoA transferase-like"/>
    <property type="match status" value="1"/>
</dbReference>
<dbReference type="OrthoDB" id="9794157at2"/>
<keyword evidence="3" id="KW-1185">Reference proteome</keyword>
<reference evidence="2 3" key="1">
    <citation type="submission" date="2018-08" db="EMBL/GenBank/DDBJ databases">
        <title>A genome reference for cultivated species of the human gut microbiota.</title>
        <authorList>
            <person name="Zou Y."/>
            <person name="Xue W."/>
            <person name="Luo G."/>
        </authorList>
    </citation>
    <scope>NUCLEOTIDE SEQUENCE [LARGE SCALE GENOMIC DNA]</scope>
    <source>
        <strain evidence="2 3">AF42-9</strain>
    </source>
</reference>
<gene>
    <name evidence="2" type="ORF">DW060_03015</name>
</gene>
<evidence type="ECO:0000259" key="1">
    <source>
        <dbReference type="Pfam" id="PF02589"/>
    </source>
</evidence>
<comment type="caution">
    <text evidence="2">The sequence shown here is derived from an EMBL/GenBank/DDBJ whole genome shotgun (WGS) entry which is preliminary data.</text>
</comment>
<dbReference type="Proteomes" id="UP000286598">
    <property type="component" value="Unassembled WGS sequence"/>
</dbReference>
<feature type="domain" description="LUD" evidence="1">
    <location>
        <begin position="94"/>
        <end position="191"/>
    </location>
</feature>
<dbReference type="PANTHER" id="PTHR43682:SF1">
    <property type="entry name" value="LACTATE UTILIZATION PROTEIN C"/>
    <property type="match status" value="1"/>
</dbReference>
<dbReference type="AlphaFoldDB" id="A0A3R6IVM6"/>
<organism evidence="2 3">
    <name type="scientific">Leyella stercorea</name>
    <dbReference type="NCBI Taxonomy" id="363265"/>
    <lineage>
        <taxon>Bacteria</taxon>
        <taxon>Pseudomonadati</taxon>
        <taxon>Bacteroidota</taxon>
        <taxon>Bacteroidia</taxon>
        <taxon>Bacteroidales</taxon>
        <taxon>Prevotellaceae</taxon>
        <taxon>Leyella</taxon>
    </lineage>
</organism>
<proteinExistence type="predicted"/>
<sequence length="194" mass="21256">MTYKDELLEKLRRNTHEQYPMPNTPIDGISYDDTVKQFVDMSMSVGSKVVMAKPNEKLDDIVRNAYPQAKTIASNIAELTIATINPDTVAEAQDLNGTDVGVVYGQIGVAENGCVWIPQDMKEKAICFISEYLVIVLPKSGIVNNMHEAYDRICMPETGLGTFISGPSKTADIEQALVMGAQAARGVTVVIREE</sequence>
<dbReference type="EMBL" id="QRNO01000008">
    <property type="protein sequence ID" value="RHK52153.1"/>
    <property type="molecule type" value="Genomic_DNA"/>
</dbReference>
<name>A0A3R6IVM6_9BACT</name>
<evidence type="ECO:0000313" key="2">
    <source>
        <dbReference type="EMBL" id="RHK52153.1"/>
    </source>
</evidence>
<accession>A0A3R6IVM6</accession>
<dbReference type="InterPro" id="IPR037171">
    <property type="entry name" value="NagB/RpiA_transferase-like"/>
</dbReference>